<feature type="region of interest" description="Disordered" evidence="3">
    <location>
        <begin position="493"/>
        <end position="513"/>
    </location>
</feature>
<name>A0AAV5R7K8_PICKL</name>
<feature type="compositionally biased region" description="Polar residues" evidence="3">
    <location>
        <begin position="499"/>
        <end position="513"/>
    </location>
</feature>
<dbReference type="Pfam" id="PF06428">
    <property type="entry name" value="Sec2p"/>
    <property type="match status" value="1"/>
</dbReference>
<dbReference type="AlphaFoldDB" id="A0AAV5R7K8"/>
<feature type="region of interest" description="Disordered" evidence="3">
    <location>
        <begin position="591"/>
        <end position="644"/>
    </location>
</feature>
<dbReference type="GO" id="GO:0070319">
    <property type="term" value="C:Golgi to plasma membrane transport vesicle"/>
    <property type="evidence" value="ECO:0007669"/>
    <property type="project" value="TreeGrafter"/>
</dbReference>
<dbReference type="PANTHER" id="PTHR14430">
    <property type="entry name" value="RABIN3-RELATED"/>
    <property type="match status" value="1"/>
</dbReference>
<dbReference type="Gene3D" id="6.10.140.910">
    <property type="match status" value="1"/>
</dbReference>
<evidence type="ECO:0000259" key="4">
    <source>
        <dbReference type="Pfam" id="PF06428"/>
    </source>
</evidence>
<dbReference type="SUPFAM" id="SSF144284">
    <property type="entry name" value="Sec2 N-terminal region"/>
    <property type="match status" value="1"/>
</dbReference>
<evidence type="ECO:0000256" key="3">
    <source>
        <dbReference type="SAM" id="MobiDB-lite"/>
    </source>
</evidence>
<proteinExistence type="predicted"/>
<dbReference type="GO" id="GO:0006887">
    <property type="term" value="P:exocytosis"/>
    <property type="evidence" value="ECO:0007669"/>
    <property type="project" value="TreeGrafter"/>
</dbReference>
<feature type="domain" description="GDP/GTP exchange factor Sec2 N-terminal" evidence="4">
    <location>
        <begin position="20"/>
        <end position="133"/>
    </location>
</feature>
<organism evidence="5 6">
    <name type="scientific">Pichia kluyveri</name>
    <name type="common">Yeast</name>
    <dbReference type="NCBI Taxonomy" id="36015"/>
    <lineage>
        <taxon>Eukaryota</taxon>
        <taxon>Fungi</taxon>
        <taxon>Dikarya</taxon>
        <taxon>Ascomycota</taxon>
        <taxon>Saccharomycotina</taxon>
        <taxon>Pichiomycetes</taxon>
        <taxon>Pichiales</taxon>
        <taxon>Pichiaceae</taxon>
        <taxon>Pichia</taxon>
    </lineage>
</organism>
<comment type="caution">
    <text evidence="5">The sequence shown here is derived from an EMBL/GenBank/DDBJ whole genome shotgun (WGS) entry which is preliminary data.</text>
</comment>
<keyword evidence="6" id="KW-1185">Reference proteome</keyword>
<feature type="compositionally biased region" description="Basic and acidic residues" evidence="3">
    <location>
        <begin position="596"/>
        <end position="612"/>
    </location>
</feature>
<dbReference type="InterPro" id="IPR040351">
    <property type="entry name" value="RAB3IL/RAB3IP/Sec2"/>
</dbReference>
<evidence type="ECO:0000256" key="2">
    <source>
        <dbReference type="SAM" id="Coils"/>
    </source>
</evidence>
<protein>
    <submittedName>
        <fullName evidence="5">Guanine nucleotide exchange factor</fullName>
    </submittedName>
</protein>
<dbReference type="GO" id="GO:0005085">
    <property type="term" value="F:guanyl-nucleotide exchange factor activity"/>
    <property type="evidence" value="ECO:0007669"/>
    <property type="project" value="InterPro"/>
</dbReference>
<sequence length="644" mass="72276">MSSIEKEAGSLETQSIIDQLSLQLLQQTELTNTLQSKIADLNRMASQQKQQLINARKEKHDADLEVMRLSTEVENITQELFEQANLQVKEANENAHDITQLNDRLAQTIKEKDTTIEILQSELSNLKSIISNFDSAANTPLSESQKNLSTPNLLSHSITNDKEGFVTADSPTLPIEACFNSTLLTQYNEQQIYSPLYNQLRFDLPAFQLFSSALIHSPLSSSTHSTSKSFDMKTSKFFIKLLDELDDCLKLEKAPALQTIKLRWNRKSFLLDLMEKTVNIEPLSAATESWKNQTLQKFIPQVTSNPPTPIIPSSNEMPSLSRFATSNTSVSSYDPSMFKNANVSSNITKASSNAAPLAVTASCGLCGEKRKDMNYSRLYHLRILYLSSENNEEKQTKSDYPLCIYCANKYRSVVELLKFVSNINPIKLAKGTELDDYIRSSWIKYVNLRAKVWFTTEIGIWSEKEMYGLVYGWQNNWLTNLAPTLKDNEEISNNEDMESQTQENEINDDNTSVNETSMAETIVETVEVVSVNKSLDTNTDSHDNRESEPSSTSQTSSKSHKGWDGWSGVIAKPKSEMTVDVGIGLIRKVSTNRKSQHIEKETLDTEDNKESTDIDEQPASISATSSSEDFQDAIAISSKSDSVE</sequence>
<evidence type="ECO:0000313" key="5">
    <source>
        <dbReference type="EMBL" id="GMM47007.1"/>
    </source>
</evidence>
<dbReference type="GO" id="GO:0051286">
    <property type="term" value="C:cell tip"/>
    <property type="evidence" value="ECO:0007669"/>
    <property type="project" value="TreeGrafter"/>
</dbReference>
<feature type="compositionally biased region" description="Basic and acidic residues" evidence="3">
    <location>
        <begin position="539"/>
        <end position="548"/>
    </location>
</feature>
<feature type="coiled-coil region" evidence="2">
    <location>
        <begin position="31"/>
        <end position="122"/>
    </location>
</feature>
<dbReference type="Proteomes" id="UP001378960">
    <property type="component" value="Unassembled WGS sequence"/>
</dbReference>
<accession>A0AAV5R7K8</accession>
<gene>
    <name evidence="5" type="ORF">DAPK24_035820</name>
</gene>
<keyword evidence="1 2" id="KW-0175">Coiled coil</keyword>
<evidence type="ECO:0000256" key="1">
    <source>
        <dbReference type="ARBA" id="ARBA00023054"/>
    </source>
</evidence>
<feature type="compositionally biased region" description="Polar residues" evidence="3">
    <location>
        <begin position="619"/>
        <end position="628"/>
    </location>
</feature>
<dbReference type="PANTHER" id="PTHR14430:SF0">
    <property type="entry name" value="SEC2P DOMAIN-CONTAINING PROTEIN"/>
    <property type="match status" value="1"/>
</dbReference>
<evidence type="ECO:0000313" key="6">
    <source>
        <dbReference type="Proteomes" id="UP001378960"/>
    </source>
</evidence>
<reference evidence="5 6" key="1">
    <citation type="journal article" date="2023" name="Elife">
        <title>Identification of key yeast species and microbe-microbe interactions impacting larval growth of Drosophila in the wild.</title>
        <authorList>
            <person name="Mure A."/>
            <person name="Sugiura Y."/>
            <person name="Maeda R."/>
            <person name="Honda K."/>
            <person name="Sakurai N."/>
            <person name="Takahashi Y."/>
            <person name="Watada M."/>
            <person name="Katoh T."/>
            <person name="Gotoh A."/>
            <person name="Gotoh Y."/>
            <person name="Taniguchi I."/>
            <person name="Nakamura K."/>
            <person name="Hayashi T."/>
            <person name="Katayama T."/>
            <person name="Uemura T."/>
            <person name="Hattori Y."/>
        </authorList>
    </citation>
    <scope>NUCLEOTIDE SEQUENCE [LARGE SCALE GENOMIC DNA]</scope>
    <source>
        <strain evidence="5 6">PK-24</strain>
    </source>
</reference>
<dbReference type="EMBL" id="BTGB01000005">
    <property type="protein sequence ID" value="GMM47007.1"/>
    <property type="molecule type" value="Genomic_DNA"/>
</dbReference>
<dbReference type="InterPro" id="IPR009449">
    <property type="entry name" value="Sec2_N"/>
</dbReference>
<feature type="region of interest" description="Disordered" evidence="3">
    <location>
        <begin position="535"/>
        <end position="568"/>
    </location>
</feature>